<evidence type="ECO:0000313" key="5">
    <source>
        <dbReference type="Proteomes" id="UP000235005"/>
    </source>
</evidence>
<keyword evidence="5" id="KW-1185">Reference proteome</keyword>
<dbReference type="InterPro" id="IPR025392">
    <property type="entry name" value="DUF4124"/>
</dbReference>
<dbReference type="InterPro" id="IPR013783">
    <property type="entry name" value="Ig-like_fold"/>
</dbReference>
<feature type="compositionally biased region" description="Pro residues" evidence="1">
    <location>
        <begin position="58"/>
        <end position="69"/>
    </location>
</feature>
<organism evidence="4 5">
    <name type="scientific">Pseudohalioglobus lutimaris</name>
    <dbReference type="NCBI Taxonomy" id="1737061"/>
    <lineage>
        <taxon>Bacteria</taxon>
        <taxon>Pseudomonadati</taxon>
        <taxon>Pseudomonadota</taxon>
        <taxon>Gammaproteobacteria</taxon>
        <taxon>Cellvibrionales</taxon>
        <taxon>Halieaceae</taxon>
        <taxon>Pseudohalioglobus</taxon>
    </lineage>
</organism>
<feature type="signal peptide" evidence="2">
    <location>
        <begin position="1"/>
        <end position="22"/>
    </location>
</feature>
<dbReference type="AlphaFoldDB" id="A0A2N5X3M8"/>
<evidence type="ECO:0000256" key="2">
    <source>
        <dbReference type="SAM" id="SignalP"/>
    </source>
</evidence>
<dbReference type="Proteomes" id="UP000235005">
    <property type="component" value="Unassembled WGS sequence"/>
</dbReference>
<keyword evidence="2" id="KW-0732">Signal</keyword>
<name>A0A2N5X3M8_9GAMM</name>
<dbReference type="EMBL" id="PKUS01000008">
    <property type="protein sequence ID" value="PLW69072.1"/>
    <property type="molecule type" value="Genomic_DNA"/>
</dbReference>
<feature type="region of interest" description="Disordered" evidence="1">
    <location>
        <begin position="35"/>
        <end position="71"/>
    </location>
</feature>
<reference evidence="4 5" key="1">
    <citation type="submission" date="2018-01" db="EMBL/GenBank/DDBJ databases">
        <title>The draft genome sequence of Halioglobus lutimaris HF004.</title>
        <authorList>
            <person name="Du Z.-J."/>
            <person name="Shi M.-J."/>
        </authorList>
    </citation>
    <scope>NUCLEOTIDE SEQUENCE [LARGE SCALE GENOMIC DNA]</scope>
    <source>
        <strain evidence="4 5">HF004</strain>
    </source>
</reference>
<dbReference type="RefSeq" id="WP_101517827.1">
    <property type="nucleotide sequence ID" value="NZ_PKUS01000008.1"/>
</dbReference>
<evidence type="ECO:0000313" key="4">
    <source>
        <dbReference type="EMBL" id="PLW69072.1"/>
    </source>
</evidence>
<evidence type="ECO:0000259" key="3">
    <source>
        <dbReference type="Pfam" id="PF13511"/>
    </source>
</evidence>
<evidence type="ECO:0000256" key="1">
    <source>
        <dbReference type="SAM" id="MobiDB-lite"/>
    </source>
</evidence>
<gene>
    <name evidence="4" type="ORF">C0039_08365</name>
</gene>
<protein>
    <recommendedName>
        <fullName evidence="3">DUF4124 domain-containing protein</fullName>
    </recommendedName>
</protein>
<dbReference type="Pfam" id="PF13511">
    <property type="entry name" value="DUF4124"/>
    <property type="match status" value="1"/>
</dbReference>
<proteinExistence type="predicted"/>
<dbReference type="Gene3D" id="2.60.40.10">
    <property type="entry name" value="Immunoglobulins"/>
    <property type="match status" value="1"/>
</dbReference>
<feature type="chain" id="PRO_5014730295" description="DUF4124 domain-containing protein" evidence="2">
    <location>
        <begin position="23"/>
        <end position="176"/>
    </location>
</feature>
<dbReference type="OrthoDB" id="6366673at2"/>
<sequence>MIRLVIATVLGTAMLLAGMANAQIYKTTDEHGNVVFTDAPPAGSGQSEQVDLPRTNTTPPPPTVTPVPRPKAEPAEAQAVPVEVAITSPANESTIPMGGGNFSVSASISAGGSSEQTLQLLVDGSPQGALQEAGNWNLQNVLRGPHDLVVEVLGRDGKVLARSDTVRVYVLRPSVQ</sequence>
<accession>A0A2N5X3M8</accession>
<feature type="domain" description="DUF4124" evidence="3">
    <location>
        <begin position="13"/>
        <end position="63"/>
    </location>
</feature>
<comment type="caution">
    <text evidence="4">The sequence shown here is derived from an EMBL/GenBank/DDBJ whole genome shotgun (WGS) entry which is preliminary data.</text>
</comment>